<feature type="compositionally biased region" description="Polar residues" evidence="1">
    <location>
        <begin position="485"/>
        <end position="497"/>
    </location>
</feature>
<evidence type="ECO:0000256" key="1">
    <source>
        <dbReference type="SAM" id="MobiDB-lite"/>
    </source>
</evidence>
<feature type="compositionally biased region" description="Gly residues" evidence="1">
    <location>
        <begin position="1052"/>
        <end position="1064"/>
    </location>
</feature>
<reference evidence="2" key="1">
    <citation type="journal article" date="2020" name="bioRxiv">
        <title>Comparative genomics of Chlamydomonas.</title>
        <authorList>
            <person name="Craig R.J."/>
            <person name="Hasan A.R."/>
            <person name="Ness R.W."/>
            <person name="Keightley P.D."/>
        </authorList>
    </citation>
    <scope>NUCLEOTIDE SEQUENCE</scope>
    <source>
        <strain evidence="2">SAG 7.73</strain>
    </source>
</reference>
<feature type="region of interest" description="Disordered" evidence="1">
    <location>
        <begin position="966"/>
        <end position="1108"/>
    </location>
</feature>
<dbReference type="EMBL" id="JAEHOC010000006">
    <property type="protein sequence ID" value="KAG2440732.1"/>
    <property type="molecule type" value="Genomic_DNA"/>
</dbReference>
<feature type="region of interest" description="Disordered" evidence="1">
    <location>
        <begin position="903"/>
        <end position="933"/>
    </location>
</feature>
<feature type="compositionally biased region" description="Polar residues" evidence="1">
    <location>
        <begin position="975"/>
        <end position="995"/>
    </location>
</feature>
<feature type="region of interest" description="Disordered" evidence="1">
    <location>
        <begin position="124"/>
        <end position="246"/>
    </location>
</feature>
<feature type="compositionally biased region" description="Basic and acidic residues" evidence="1">
    <location>
        <begin position="878"/>
        <end position="891"/>
    </location>
</feature>
<dbReference type="Proteomes" id="UP000650467">
    <property type="component" value="Unassembled WGS sequence"/>
</dbReference>
<feature type="compositionally biased region" description="Low complexity" evidence="1">
    <location>
        <begin position="182"/>
        <end position="193"/>
    </location>
</feature>
<evidence type="ECO:0000313" key="2">
    <source>
        <dbReference type="EMBL" id="KAG2440732.1"/>
    </source>
</evidence>
<feature type="compositionally biased region" description="Acidic residues" evidence="1">
    <location>
        <begin position="751"/>
        <end position="766"/>
    </location>
</feature>
<feature type="compositionally biased region" description="Low complexity" evidence="1">
    <location>
        <begin position="608"/>
        <end position="619"/>
    </location>
</feature>
<feature type="region of interest" description="Disordered" evidence="1">
    <location>
        <begin position="68"/>
        <end position="87"/>
    </location>
</feature>
<feature type="region of interest" description="Disordered" evidence="1">
    <location>
        <begin position="735"/>
        <end position="768"/>
    </location>
</feature>
<accession>A0A835TBQ6</accession>
<protein>
    <submittedName>
        <fullName evidence="2">Uncharacterized protein</fullName>
    </submittedName>
</protein>
<dbReference type="AlphaFoldDB" id="A0A835TBQ6"/>
<proteinExistence type="predicted"/>
<feature type="region of interest" description="Disordered" evidence="1">
    <location>
        <begin position="311"/>
        <end position="333"/>
    </location>
</feature>
<dbReference type="OrthoDB" id="10666134at2759"/>
<feature type="compositionally biased region" description="Pro residues" evidence="1">
    <location>
        <begin position="523"/>
        <end position="539"/>
    </location>
</feature>
<feature type="region of interest" description="Disordered" evidence="1">
    <location>
        <begin position="871"/>
        <end position="891"/>
    </location>
</feature>
<feature type="region of interest" description="Disordered" evidence="1">
    <location>
        <begin position="483"/>
        <end position="619"/>
    </location>
</feature>
<keyword evidence="3" id="KW-1185">Reference proteome</keyword>
<feature type="compositionally biased region" description="Gly residues" evidence="1">
    <location>
        <begin position="1080"/>
        <end position="1106"/>
    </location>
</feature>
<evidence type="ECO:0000313" key="3">
    <source>
        <dbReference type="Proteomes" id="UP000650467"/>
    </source>
</evidence>
<feature type="region of interest" description="Disordered" evidence="1">
    <location>
        <begin position="658"/>
        <end position="685"/>
    </location>
</feature>
<organism evidence="2 3">
    <name type="scientific">Chlamydomonas incerta</name>
    <dbReference type="NCBI Taxonomy" id="51695"/>
    <lineage>
        <taxon>Eukaryota</taxon>
        <taxon>Viridiplantae</taxon>
        <taxon>Chlorophyta</taxon>
        <taxon>core chlorophytes</taxon>
        <taxon>Chlorophyceae</taxon>
        <taxon>CS clade</taxon>
        <taxon>Chlamydomonadales</taxon>
        <taxon>Chlamydomonadaceae</taxon>
        <taxon>Chlamydomonas</taxon>
    </lineage>
</organism>
<feature type="region of interest" description="Disordered" evidence="1">
    <location>
        <begin position="16"/>
        <end position="45"/>
    </location>
</feature>
<feature type="compositionally biased region" description="Pro residues" evidence="1">
    <location>
        <begin position="741"/>
        <end position="750"/>
    </location>
</feature>
<feature type="compositionally biased region" description="Gly residues" evidence="1">
    <location>
        <begin position="668"/>
        <end position="682"/>
    </location>
</feature>
<name>A0A835TBQ6_CHLIN</name>
<feature type="compositionally biased region" description="Low complexity" evidence="1">
    <location>
        <begin position="1029"/>
        <end position="1051"/>
    </location>
</feature>
<gene>
    <name evidence="2" type="ORF">HXX76_003589</name>
</gene>
<sequence length="1171" mass="115706">MFCSCIQQDAVAHAHAAATPPGDARADVRHGGGPPAASLAAPPTSPGYDTALASAAFAAQAQVAAGARPSAPMPRGHTVTAAAGASTAEDVSVRRAAGLAFVTPSGHLNLPPLEFDALTAPGGAARRVSGGGVRRSFLGPAGTGGGAPDSGSYADPWLLPSRPTTTEEGPERRLAPGRGRRGPAAAAAAALGGKARRQRHYHHNDVAELDGDAGGVSSNPQSRNTTEDGYLAQLAPPPWSPPLATSRSAAAASAAASAAAADGSRPFSGRSSVFSAGGGGGAAATAATAAGAALPDIAETLWGGDGRGASRTFTGATDASAAADDEGDGADDRRERRWVRRLLAGLRGADGHTRTPSVVVFTQRRPPLNQRFVGQTWWTKIKGWVAAGRGGADGGGGAAAVAAAGDGAVRLAGVGVDARARQHTGGYSDACKIGSVCIAGDSRARHDGLSGEEDGAAAVLGGRGAAQGLGLLGLLGGPDVDYSHRTVTSQGGSSPDTSVRYGRDSSPARPVEAPAAQNKPGRQPKPAPPPSPLPPPQPSPGTVLLPPLSPADGFGHGYDMYSRAGTPMGGPARSQQKSPVPPPALPLLLQQRPSNPRFGHRPPPPPAADAAASPAAELTSASAYDADLSVHGGNAVLLYDGSQHHEQVLAAYGMLQPASHGSPVSSGQLGGSGSGRPGGAGGAAAAAVGEAGGSMRPSYSRSGSGASGAAAAAAAAGCGSLVGAGGSRRGLRASASLRHAPSPPPPPPPEELTDLDTDAESEEEDTVMASLRLAQSLTRSQPQQVLQTQPVPLHDSNGTAVTAHVSLPPVPVSAARAPAARTVDSAFARPMVQAQSPSPSQQVAQYKGLGRASSERVGADASLWAAATATACGGDASRGAERKGRGGVEGRVRGGITFRTFLSQNTSHPESAAAYAKPGGGGGPDANPEAGLDVGADVDVPIFDLLRRDAPDGLPQRQRALPVLQPPVQQQQQPCASTLQPAASSPSPLTRTPTQDLADADEFVGDTLPQRRVRPRRHTDATGNGGAAAYGAPAGGPASSASPVYAAAVSGSGYGPRLNGGGSRRGLPRAGSSTGARGSPSGGVGASGQVWGSGLGDSNGSDGGGAEPEAAEWLLADGGAGCIIGERNAGRGGGGGAPVVAAGAAPVAAAADWLSGYLPGSLSRNSELVLT</sequence>
<comment type="caution">
    <text evidence="2">The sequence shown here is derived from an EMBL/GenBank/DDBJ whole genome shotgun (WGS) entry which is preliminary data.</text>
</comment>